<sequence>MNMKEKSYEMCRALAAEYDGWEFQGGGFVCKRHKPFVLGLDVFAKVAMSHVSLQAIEWVKVGPIVRSIKVLFPKYKIPCHFTRQPKNEDGSIFVGVYSDISQLEPVIEKFVRSAIPNASTRYCLDGIEEFAEQFPQDNPFNFIGMQGVHYCLLRMLVGDFDYIKKCYEEALAGNNDYRFDELGQIMPLLEEMESNLKRTGRLMK</sequence>
<dbReference type="Proteomes" id="UP000000466">
    <property type="component" value="Chromosome"/>
</dbReference>
<dbReference type="AlphaFoldDB" id="K4KEX5"/>
<accession>K4KEX5</accession>
<evidence type="ECO:0000313" key="2">
    <source>
        <dbReference type="Proteomes" id="UP000000466"/>
    </source>
</evidence>
<protein>
    <submittedName>
        <fullName evidence="1">Uncharacterized protein</fullName>
    </submittedName>
</protein>
<dbReference type="EMBL" id="CP003746">
    <property type="protein sequence ID" value="AFU97496.1"/>
    <property type="molecule type" value="Genomic_DNA"/>
</dbReference>
<gene>
    <name evidence="1" type="ordered locus">M5M_01345</name>
</gene>
<evidence type="ECO:0000313" key="1">
    <source>
        <dbReference type="EMBL" id="AFU97496.1"/>
    </source>
</evidence>
<dbReference type="OrthoDB" id="7263421at2"/>
<dbReference type="RefSeq" id="WP_015045669.1">
    <property type="nucleotide sequence ID" value="NC_018868.3"/>
</dbReference>
<name>K4KEX5_SIMAS</name>
<dbReference type="HOGENOM" id="CLU_1342498_0_0_6"/>
<keyword evidence="2" id="KW-1185">Reference proteome</keyword>
<organism evidence="1 2">
    <name type="scientific">Simiduia agarivorans (strain DSM 21679 / JCM 13881 / BCRC 17597 / SA1)</name>
    <dbReference type="NCBI Taxonomy" id="1117647"/>
    <lineage>
        <taxon>Bacteria</taxon>
        <taxon>Pseudomonadati</taxon>
        <taxon>Pseudomonadota</taxon>
        <taxon>Gammaproteobacteria</taxon>
        <taxon>Cellvibrionales</taxon>
        <taxon>Cellvibrionaceae</taxon>
        <taxon>Simiduia</taxon>
    </lineage>
</organism>
<reference evidence="1 2" key="1">
    <citation type="journal article" date="2013" name="Genome Announc.">
        <title>Complete genome sequence of Simiduia agarivorans SA1(T), a marine bacterium able to degrade a variety of polysaccharides.</title>
        <authorList>
            <person name="Lin S.Y."/>
            <person name="Shieh W.Y."/>
            <person name="Chen J.S."/>
            <person name="Tang S.L."/>
        </authorList>
    </citation>
    <scope>NUCLEOTIDE SEQUENCE [LARGE SCALE GENOMIC DNA]</scope>
    <source>
        <strain evidence="2">DSM 21679 / JCM 13881 / BCRC 17597 / SA1</strain>
    </source>
</reference>
<proteinExistence type="predicted"/>
<dbReference type="KEGG" id="saga:M5M_01345"/>